<keyword evidence="8" id="KW-1185">Reference proteome</keyword>
<dbReference type="InterPro" id="IPR001608">
    <property type="entry name" value="Ala_racemase_N"/>
</dbReference>
<dbReference type="InterPro" id="IPR000821">
    <property type="entry name" value="Ala_racemase"/>
</dbReference>
<dbReference type="Pfam" id="PF01757">
    <property type="entry name" value="Acyl_transf_3"/>
    <property type="match status" value="1"/>
</dbReference>
<dbReference type="Pfam" id="PF00842">
    <property type="entry name" value="Ala_racemase_C"/>
    <property type="match status" value="1"/>
</dbReference>
<protein>
    <recommendedName>
        <fullName evidence="4">Alanine racemase</fullName>
        <ecNumber evidence="4">5.1.1.1</ecNumber>
    </recommendedName>
</protein>
<feature type="transmembrane region" description="Helical" evidence="5">
    <location>
        <begin position="132"/>
        <end position="153"/>
    </location>
</feature>
<comment type="function">
    <text evidence="4">Catalyzes the interconversion of L-alanine and D-alanine. May also act on other amino acids.</text>
</comment>
<evidence type="ECO:0000256" key="1">
    <source>
        <dbReference type="ARBA" id="ARBA00001933"/>
    </source>
</evidence>
<keyword evidence="5" id="KW-1133">Transmembrane helix</keyword>
<feature type="active site" description="Proton acceptor; specific for D-alanine" evidence="4">
    <location>
        <position position="350"/>
    </location>
</feature>
<keyword evidence="3 4" id="KW-0413">Isomerase</keyword>
<dbReference type="HAMAP" id="MF_01201">
    <property type="entry name" value="Ala_racemase"/>
    <property type="match status" value="1"/>
</dbReference>
<evidence type="ECO:0000256" key="2">
    <source>
        <dbReference type="ARBA" id="ARBA00022898"/>
    </source>
</evidence>
<dbReference type="PROSITE" id="PS00395">
    <property type="entry name" value="ALANINE_RACEMASE"/>
    <property type="match status" value="1"/>
</dbReference>
<dbReference type="SUPFAM" id="SSF50621">
    <property type="entry name" value="Alanine racemase C-terminal domain-like"/>
    <property type="match status" value="1"/>
</dbReference>
<feature type="modified residue" description="N6-(pyridoxal phosphate)lysine" evidence="4">
    <location>
        <position position="350"/>
    </location>
</feature>
<feature type="transmembrane region" description="Helical" evidence="5">
    <location>
        <begin position="71"/>
        <end position="88"/>
    </location>
</feature>
<dbReference type="Gene3D" id="2.40.37.10">
    <property type="entry name" value="Lyase, Ornithine Decarboxylase, Chain A, domain 1"/>
    <property type="match status" value="1"/>
</dbReference>
<accession>A0ABV1GBF7</accession>
<keyword evidence="5" id="KW-0472">Membrane</keyword>
<feature type="binding site" evidence="4">
    <location>
        <position position="444"/>
    </location>
    <ligand>
        <name>substrate</name>
    </ligand>
</feature>
<dbReference type="Pfam" id="PF01168">
    <property type="entry name" value="Ala_racemase_N"/>
    <property type="match status" value="1"/>
</dbReference>
<evidence type="ECO:0000313" key="7">
    <source>
        <dbReference type="EMBL" id="MEQ2519076.1"/>
    </source>
</evidence>
<proteinExistence type="inferred from homology"/>
<feature type="binding site" evidence="4">
    <location>
        <position position="625"/>
    </location>
    <ligand>
        <name>substrate</name>
    </ligand>
</feature>
<feature type="transmembrane region" description="Helical" evidence="5">
    <location>
        <begin position="38"/>
        <end position="59"/>
    </location>
</feature>
<dbReference type="Proteomes" id="UP001477672">
    <property type="component" value="Unassembled WGS sequence"/>
</dbReference>
<dbReference type="InterPro" id="IPR020622">
    <property type="entry name" value="Ala_racemase_pyridoxalP-BS"/>
</dbReference>
<sequence length="696" mass="76030">MSEKKFPALDAFRIPAAVLVIAIHTSPLASVSDLGDFWFTRVLARVAVPFFFMITGRFLGQTPRRFWQRTLLLYAGAALLYLPLNWYAGTFSALDWMRKFLLEGTFYHLWYFPAVLLGVPLVCLLRKLGTIPAFCAAGLLYLIGLGGDSYYGFLADFPAVHAFYKGVFTLFGYTRNGLFFAPLFLLLGMFCPKLNRKTGAVGFVVSLTAMSVEALWLHGLGVQRHDSMYLLLPVCMLFLFGTLLAWNRGQSRPMRTCSMWVYIIHPWCIVAVRGAAKLCGVQVLLVENSLVHFSAVALLSFAGAVCMMRLKPRSIPCGARAWREIDGKALVHNVCALEEQAGSAVMAVVKADGYGHGAVLVARTLQKAGVTGWAVACLSEGIALRRAGIRGRILILGYTDPAQAPLLARWRLTQTVVDEAHAAALSASGWPVRAHLALDTGMHRLGVPAQDLPAIRRIFHMSGLRIEGVFSHLCAADGTTTPEQMYTEQQTNLFWKTIQQLRREGIDPGEVHLQASYGILNQPAISCSWVRAGIALYGVYSGTFAGKNPVPLCPVLTLRARVATVRCLQPGDVAGYGLAFEAERKTILATVTIGYADGIPRILPQRGGRVLVRGEYAPMVGRLCMDQMLVDVTGIPGVCTGDVVTLIGKDGAKEIRAEELACRCGTITNEILSGLSPRLGLCLKKRGRHKIRAKSL</sequence>
<evidence type="ECO:0000256" key="5">
    <source>
        <dbReference type="SAM" id="Phobius"/>
    </source>
</evidence>
<comment type="caution">
    <text evidence="7">The sequence shown here is derived from an EMBL/GenBank/DDBJ whole genome shotgun (WGS) entry which is preliminary data.</text>
</comment>
<feature type="transmembrane region" description="Helical" evidence="5">
    <location>
        <begin position="173"/>
        <end position="191"/>
    </location>
</feature>
<organism evidence="7 8">
    <name type="scientific">Ruthenibacterium intestinale</name>
    <dbReference type="NCBI Taxonomy" id="3133163"/>
    <lineage>
        <taxon>Bacteria</taxon>
        <taxon>Bacillati</taxon>
        <taxon>Bacillota</taxon>
        <taxon>Clostridia</taxon>
        <taxon>Eubacteriales</taxon>
        <taxon>Oscillospiraceae</taxon>
        <taxon>Ruthenibacterium</taxon>
    </lineage>
</organism>
<feature type="domain" description="Alanine racemase C-terminal" evidence="6">
    <location>
        <begin position="555"/>
        <end position="684"/>
    </location>
</feature>
<dbReference type="PANTHER" id="PTHR30511">
    <property type="entry name" value="ALANINE RACEMASE"/>
    <property type="match status" value="1"/>
</dbReference>
<comment type="catalytic activity">
    <reaction evidence="4">
        <text>L-alanine = D-alanine</text>
        <dbReference type="Rhea" id="RHEA:20249"/>
        <dbReference type="ChEBI" id="CHEBI:57416"/>
        <dbReference type="ChEBI" id="CHEBI:57972"/>
        <dbReference type="EC" id="5.1.1.1"/>
    </reaction>
</comment>
<dbReference type="NCBIfam" id="NF033131">
    <property type="entry name" value="vanT-G-Cterm"/>
    <property type="match status" value="1"/>
</dbReference>
<comment type="cofactor">
    <cofactor evidence="1 4">
        <name>pyridoxal 5'-phosphate</name>
        <dbReference type="ChEBI" id="CHEBI:597326"/>
    </cofactor>
</comment>
<evidence type="ECO:0000256" key="4">
    <source>
        <dbReference type="HAMAP-Rule" id="MF_01201"/>
    </source>
</evidence>
<dbReference type="EMBL" id="JBBMFA010000035">
    <property type="protein sequence ID" value="MEQ2519076.1"/>
    <property type="molecule type" value="Genomic_DNA"/>
</dbReference>
<feature type="transmembrane region" description="Helical" evidence="5">
    <location>
        <begin position="108"/>
        <end position="125"/>
    </location>
</feature>
<dbReference type="Gene3D" id="3.20.20.10">
    <property type="entry name" value="Alanine racemase"/>
    <property type="match status" value="1"/>
</dbReference>
<comment type="pathway">
    <text evidence="4">Amino-acid biosynthesis; D-alanine biosynthesis; D-alanine from L-alanine: step 1/1.</text>
</comment>
<dbReference type="EC" id="5.1.1.1" evidence="4"/>
<dbReference type="InterPro" id="IPR009006">
    <property type="entry name" value="Ala_racemase/Decarboxylase_C"/>
</dbReference>
<dbReference type="PRINTS" id="PR00992">
    <property type="entry name" value="ALARACEMASE"/>
</dbReference>
<evidence type="ECO:0000259" key="6">
    <source>
        <dbReference type="SMART" id="SM01005"/>
    </source>
</evidence>
<evidence type="ECO:0000256" key="3">
    <source>
        <dbReference type="ARBA" id="ARBA00023235"/>
    </source>
</evidence>
<dbReference type="NCBIfam" id="TIGR00492">
    <property type="entry name" value="alr"/>
    <property type="match status" value="1"/>
</dbReference>
<dbReference type="SUPFAM" id="SSF51419">
    <property type="entry name" value="PLP-binding barrel"/>
    <property type="match status" value="1"/>
</dbReference>
<name>A0ABV1GBF7_9FIRM</name>
<feature type="active site" description="Proton acceptor; specific for L-alanine" evidence="4">
    <location>
        <position position="576"/>
    </location>
</feature>
<dbReference type="InterPro" id="IPR011079">
    <property type="entry name" value="Ala_racemase_C"/>
</dbReference>
<feature type="transmembrane region" description="Helical" evidence="5">
    <location>
        <begin position="229"/>
        <end position="247"/>
    </location>
</feature>
<dbReference type="PANTHER" id="PTHR30511:SF0">
    <property type="entry name" value="ALANINE RACEMASE, CATABOLIC-RELATED"/>
    <property type="match status" value="1"/>
</dbReference>
<feature type="transmembrane region" description="Helical" evidence="5">
    <location>
        <begin position="198"/>
        <end position="217"/>
    </location>
</feature>
<keyword evidence="5" id="KW-0812">Transmembrane</keyword>
<dbReference type="SMART" id="SM01005">
    <property type="entry name" value="Ala_racemase_C"/>
    <property type="match status" value="1"/>
</dbReference>
<dbReference type="RefSeq" id="WP_349214311.1">
    <property type="nucleotide sequence ID" value="NZ_JBBMFA010000035.1"/>
</dbReference>
<evidence type="ECO:0000313" key="8">
    <source>
        <dbReference type="Proteomes" id="UP001477672"/>
    </source>
</evidence>
<dbReference type="InterPro" id="IPR029066">
    <property type="entry name" value="PLP-binding_barrel"/>
</dbReference>
<reference evidence="7 8" key="1">
    <citation type="submission" date="2024-03" db="EMBL/GenBank/DDBJ databases">
        <title>Human intestinal bacterial collection.</title>
        <authorList>
            <person name="Pauvert C."/>
            <person name="Hitch T.C.A."/>
            <person name="Clavel T."/>
        </authorList>
    </citation>
    <scope>NUCLEOTIDE SEQUENCE [LARGE SCALE GENOMIC DNA]</scope>
    <source>
        <strain evidence="7 8">CLA-JM-H11</strain>
    </source>
</reference>
<comment type="similarity">
    <text evidence="4">Belongs to the alanine racemase family.</text>
</comment>
<feature type="transmembrane region" description="Helical" evidence="5">
    <location>
        <begin position="290"/>
        <end position="310"/>
    </location>
</feature>
<keyword evidence="2 4" id="KW-0663">Pyridoxal phosphate</keyword>
<gene>
    <name evidence="7" type="primary">vanT</name>
    <name evidence="7" type="ORF">WMO24_01280</name>
</gene>
<dbReference type="InterPro" id="IPR002656">
    <property type="entry name" value="Acyl_transf_3_dom"/>
</dbReference>